<dbReference type="Pfam" id="PF01037">
    <property type="entry name" value="AsnC_trans_reg"/>
    <property type="match status" value="1"/>
</dbReference>
<dbReference type="InterPro" id="IPR011991">
    <property type="entry name" value="ArsR-like_HTH"/>
</dbReference>
<organism evidence="5 6">
    <name type="scientific">Ammoniphilus oxalaticus</name>
    <dbReference type="NCBI Taxonomy" id="66863"/>
    <lineage>
        <taxon>Bacteria</taxon>
        <taxon>Bacillati</taxon>
        <taxon>Bacillota</taxon>
        <taxon>Bacilli</taxon>
        <taxon>Bacillales</taxon>
        <taxon>Paenibacillaceae</taxon>
        <taxon>Aneurinibacillus group</taxon>
        <taxon>Ammoniphilus</taxon>
    </lineage>
</organism>
<protein>
    <submittedName>
        <fullName evidence="5">AsnC family transcriptional regulator</fullName>
    </submittedName>
</protein>
<dbReference type="GO" id="GO:0043565">
    <property type="term" value="F:sequence-specific DNA binding"/>
    <property type="evidence" value="ECO:0007669"/>
    <property type="project" value="InterPro"/>
</dbReference>
<dbReference type="PANTHER" id="PTHR30154">
    <property type="entry name" value="LEUCINE-RESPONSIVE REGULATORY PROTEIN"/>
    <property type="match status" value="1"/>
</dbReference>
<keyword evidence="2" id="KW-0238">DNA-binding</keyword>
<dbReference type="InterPro" id="IPR019888">
    <property type="entry name" value="Tscrpt_reg_AsnC-like"/>
</dbReference>
<evidence type="ECO:0000313" key="5">
    <source>
        <dbReference type="EMBL" id="RKD22959.1"/>
    </source>
</evidence>
<evidence type="ECO:0000313" key="6">
    <source>
        <dbReference type="Proteomes" id="UP000284219"/>
    </source>
</evidence>
<reference evidence="5 6" key="1">
    <citation type="submission" date="2016-08" db="EMBL/GenBank/DDBJ databases">
        <title>Novel Firmicute Genomes.</title>
        <authorList>
            <person name="Poppleton D.I."/>
            <person name="Gribaldo S."/>
        </authorList>
    </citation>
    <scope>NUCLEOTIDE SEQUENCE [LARGE SCALE GENOMIC DNA]</scope>
    <source>
        <strain evidence="5 6">RAOx-1</strain>
    </source>
</reference>
<keyword evidence="3" id="KW-0804">Transcription</keyword>
<dbReference type="CDD" id="cd00090">
    <property type="entry name" value="HTH_ARSR"/>
    <property type="match status" value="1"/>
</dbReference>
<dbReference type="Gene3D" id="3.30.70.920">
    <property type="match status" value="1"/>
</dbReference>
<dbReference type="AlphaFoldDB" id="A0A419SGQ5"/>
<dbReference type="OrthoDB" id="529868at2"/>
<evidence type="ECO:0000259" key="4">
    <source>
        <dbReference type="PROSITE" id="PS50956"/>
    </source>
</evidence>
<evidence type="ECO:0000256" key="1">
    <source>
        <dbReference type="ARBA" id="ARBA00023015"/>
    </source>
</evidence>
<dbReference type="Gene3D" id="1.10.10.10">
    <property type="entry name" value="Winged helix-like DNA-binding domain superfamily/Winged helix DNA-binding domain"/>
    <property type="match status" value="1"/>
</dbReference>
<sequence>MKLKDIDAIDAQILRLLSKNGRMSNAEIGRVVDLSRAAVRERVNSLVENEIIERFTIVVDPRKAGTQLSVYFDIEVEWMKLESVVEALVAYDEITNVYQMSGSLHLHSHAMLDDTEHVEEFILKLYAIDGIKDITSEMLLRRFKEERSILI</sequence>
<dbReference type="SUPFAM" id="SSF54909">
    <property type="entry name" value="Dimeric alpha+beta barrel"/>
    <property type="match status" value="1"/>
</dbReference>
<dbReference type="InterPro" id="IPR036390">
    <property type="entry name" value="WH_DNA-bd_sf"/>
</dbReference>
<keyword evidence="6" id="KW-1185">Reference proteome</keyword>
<feature type="domain" description="HTH asnC-type" evidence="4">
    <location>
        <begin position="6"/>
        <end position="67"/>
    </location>
</feature>
<dbReference type="Pfam" id="PF13404">
    <property type="entry name" value="HTH_AsnC-type"/>
    <property type="match status" value="1"/>
</dbReference>
<keyword evidence="1" id="KW-0805">Transcription regulation</keyword>
<dbReference type="InterPro" id="IPR019887">
    <property type="entry name" value="Tscrpt_reg_AsnC/Lrp_C"/>
</dbReference>
<dbReference type="GO" id="GO:0043200">
    <property type="term" value="P:response to amino acid"/>
    <property type="evidence" value="ECO:0007669"/>
    <property type="project" value="TreeGrafter"/>
</dbReference>
<evidence type="ECO:0000256" key="3">
    <source>
        <dbReference type="ARBA" id="ARBA00023163"/>
    </source>
</evidence>
<dbReference type="InterPro" id="IPR000485">
    <property type="entry name" value="AsnC-type_HTH_dom"/>
</dbReference>
<dbReference type="PROSITE" id="PS50956">
    <property type="entry name" value="HTH_ASNC_2"/>
    <property type="match status" value="1"/>
</dbReference>
<dbReference type="SUPFAM" id="SSF46785">
    <property type="entry name" value="Winged helix' DNA-binding domain"/>
    <property type="match status" value="1"/>
</dbReference>
<accession>A0A419SGQ5</accession>
<comment type="caution">
    <text evidence="5">The sequence shown here is derived from an EMBL/GenBank/DDBJ whole genome shotgun (WGS) entry which is preliminary data.</text>
</comment>
<dbReference type="GO" id="GO:0005829">
    <property type="term" value="C:cytosol"/>
    <property type="evidence" value="ECO:0007669"/>
    <property type="project" value="TreeGrafter"/>
</dbReference>
<dbReference type="Proteomes" id="UP000284219">
    <property type="component" value="Unassembled WGS sequence"/>
</dbReference>
<name>A0A419SGQ5_9BACL</name>
<dbReference type="SMART" id="SM00344">
    <property type="entry name" value="HTH_ASNC"/>
    <property type="match status" value="1"/>
</dbReference>
<gene>
    <name evidence="5" type="ORF">BEP19_12065</name>
</gene>
<proteinExistence type="predicted"/>
<dbReference type="InterPro" id="IPR036388">
    <property type="entry name" value="WH-like_DNA-bd_sf"/>
</dbReference>
<dbReference type="PANTHER" id="PTHR30154:SF34">
    <property type="entry name" value="TRANSCRIPTIONAL REGULATOR AZLB"/>
    <property type="match status" value="1"/>
</dbReference>
<dbReference type="RefSeq" id="WP_120190450.1">
    <property type="nucleotide sequence ID" value="NZ_MCHY01000009.1"/>
</dbReference>
<dbReference type="EMBL" id="MCHY01000009">
    <property type="protein sequence ID" value="RKD22959.1"/>
    <property type="molecule type" value="Genomic_DNA"/>
</dbReference>
<dbReference type="InterPro" id="IPR011008">
    <property type="entry name" value="Dimeric_a/b-barrel"/>
</dbReference>
<dbReference type="PRINTS" id="PR00033">
    <property type="entry name" value="HTHASNC"/>
</dbReference>
<evidence type="ECO:0000256" key="2">
    <source>
        <dbReference type="ARBA" id="ARBA00023125"/>
    </source>
</evidence>